<keyword evidence="3" id="KW-1185">Reference proteome</keyword>
<evidence type="ECO:0000256" key="1">
    <source>
        <dbReference type="SAM" id="MobiDB-lite"/>
    </source>
</evidence>
<feature type="compositionally biased region" description="Basic residues" evidence="1">
    <location>
        <begin position="187"/>
        <end position="196"/>
    </location>
</feature>
<dbReference type="Proteomes" id="UP000054032">
    <property type="component" value="Unassembled WGS sequence"/>
</dbReference>
<feature type="region of interest" description="Disordered" evidence="1">
    <location>
        <begin position="117"/>
        <end position="267"/>
    </location>
</feature>
<proteinExistence type="predicted"/>
<name>W6YY93_COCMI</name>
<feature type="compositionally biased region" description="Polar residues" evidence="1">
    <location>
        <begin position="36"/>
        <end position="51"/>
    </location>
</feature>
<sequence>MDPSAIPCPSHSSGTQGLTLTPENTYIHCGPSRTNTPPHINNSNYSHSPLTPYTPHTPASTAPNTCTVDEPLYTRVAVHTAKCTECDKRNMDTMRRCPGCTFQVCQPCYEKRQRQGKGLVHGNMPSPEETGAATPGGTGARASRKKPVGSAAKAKSSEKEVDEDDSEECANGAIKGGKHTPSVPKSKAGKRSRGRSCVKDSEAEDSSEGELDHASHTPSKRHQTLSFAESALATATRAPPTTRAAALRSNPSIASRAPPTLQSETVAHRVPVTHSREDFPYDDILYQNCVVDYDEPLLARCEPVAHNPAARIPAIIQRGGRRRPTADEICQNIQRKVREKLERMQAEKSVAGAEASSVPASYQAPDYKTAVTVLQFVEREAKRHQDANNLSEDDAKALFRIMQVEAISWGKKTFKKQEYGMRRLLLPGLNLRLDRIPSKYTVELRVLMDGVAEHALHELDEAATLSATSPPPPSG</sequence>
<organism evidence="2 3">
    <name type="scientific">Bipolaris oryzae ATCC 44560</name>
    <dbReference type="NCBI Taxonomy" id="930090"/>
    <lineage>
        <taxon>Eukaryota</taxon>
        <taxon>Fungi</taxon>
        <taxon>Dikarya</taxon>
        <taxon>Ascomycota</taxon>
        <taxon>Pezizomycotina</taxon>
        <taxon>Dothideomycetes</taxon>
        <taxon>Pleosporomycetidae</taxon>
        <taxon>Pleosporales</taxon>
        <taxon>Pleosporineae</taxon>
        <taxon>Pleosporaceae</taxon>
        <taxon>Bipolaris</taxon>
    </lineage>
</organism>
<evidence type="ECO:0000313" key="2">
    <source>
        <dbReference type="EMBL" id="EUC42540.1"/>
    </source>
</evidence>
<feature type="region of interest" description="Disordered" evidence="1">
    <location>
        <begin position="36"/>
        <end position="56"/>
    </location>
</feature>
<reference evidence="2 3" key="1">
    <citation type="journal article" date="2013" name="PLoS Genet.">
        <title>Comparative genome structure, secondary metabolite, and effector coding capacity across Cochliobolus pathogens.</title>
        <authorList>
            <person name="Condon B.J."/>
            <person name="Leng Y."/>
            <person name="Wu D."/>
            <person name="Bushley K.E."/>
            <person name="Ohm R.A."/>
            <person name="Otillar R."/>
            <person name="Martin J."/>
            <person name="Schackwitz W."/>
            <person name="Grimwood J."/>
            <person name="MohdZainudin N."/>
            <person name="Xue C."/>
            <person name="Wang R."/>
            <person name="Manning V.A."/>
            <person name="Dhillon B."/>
            <person name="Tu Z.J."/>
            <person name="Steffenson B.J."/>
            <person name="Salamov A."/>
            <person name="Sun H."/>
            <person name="Lowry S."/>
            <person name="LaButti K."/>
            <person name="Han J."/>
            <person name="Copeland A."/>
            <person name="Lindquist E."/>
            <person name="Barry K."/>
            <person name="Schmutz J."/>
            <person name="Baker S.E."/>
            <person name="Ciuffetti L.M."/>
            <person name="Grigoriev I.V."/>
            <person name="Zhong S."/>
            <person name="Turgeon B.G."/>
        </authorList>
    </citation>
    <scope>NUCLEOTIDE SEQUENCE [LARGE SCALE GENOMIC DNA]</scope>
    <source>
        <strain evidence="2 3">ATCC 44560</strain>
    </source>
</reference>
<dbReference type="GeneID" id="19118253"/>
<dbReference type="HOGENOM" id="CLU_567587_0_0_1"/>
<gene>
    <name evidence="2" type="ORF">COCMIDRAFT_103246</name>
</gene>
<dbReference type="EMBL" id="KI964058">
    <property type="protein sequence ID" value="EUC42540.1"/>
    <property type="molecule type" value="Genomic_DNA"/>
</dbReference>
<dbReference type="RefSeq" id="XP_007690964.1">
    <property type="nucleotide sequence ID" value="XM_007692774.1"/>
</dbReference>
<dbReference type="AlphaFoldDB" id="W6YY93"/>
<dbReference type="KEGG" id="bor:COCMIDRAFT_103246"/>
<protein>
    <submittedName>
        <fullName evidence="2">Uncharacterized protein</fullName>
    </submittedName>
</protein>
<feature type="compositionally biased region" description="Low complexity" evidence="1">
    <location>
        <begin position="231"/>
        <end position="248"/>
    </location>
</feature>
<dbReference type="eggNOG" id="ENOG502SXED">
    <property type="taxonomic scope" value="Eukaryota"/>
</dbReference>
<accession>W6YY93</accession>
<evidence type="ECO:0000313" key="3">
    <source>
        <dbReference type="Proteomes" id="UP000054032"/>
    </source>
</evidence>
<dbReference type="OrthoDB" id="4755622at2759"/>